<feature type="transmembrane region" description="Helical" evidence="6">
    <location>
        <begin position="400"/>
        <end position="422"/>
    </location>
</feature>
<evidence type="ECO:0000256" key="1">
    <source>
        <dbReference type="ARBA" id="ARBA00004651"/>
    </source>
</evidence>
<feature type="transmembrane region" description="Helical" evidence="6">
    <location>
        <begin position="260"/>
        <end position="290"/>
    </location>
</feature>
<dbReference type="Proteomes" id="UP000823913">
    <property type="component" value="Unassembled WGS sequence"/>
</dbReference>
<feature type="transmembrane region" description="Helical" evidence="6">
    <location>
        <begin position="40"/>
        <end position="62"/>
    </location>
</feature>
<feature type="transmembrane region" description="Helical" evidence="6">
    <location>
        <begin position="150"/>
        <end position="174"/>
    </location>
</feature>
<organism evidence="7 8">
    <name type="scientific">Candidatus Coproplasma avicola</name>
    <dbReference type="NCBI Taxonomy" id="2840744"/>
    <lineage>
        <taxon>Bacteria</taxon>
        <taxon>Bacillati</taxon>
        <taxon>Bacillota</taxon>
        <taxon>Clostridia</taxon>
        <taxon>Eubacteriales</taxon>
        <taxon>Candidatus Coproplasma</taxon>
    </lineage>
</organism>
<feature type="transmembrane region" description="Helical" evidence="6">
    <location>
        <begin position="350"/>
        <end position="370"/>
    </location>
</feature>
<feature type="transmembrane region" description="Helical" evidence="6">
    <location>
        <begin position="117"/>
        <end position="138"/>
    </location>
</feature>
<dbReference type="InterPro" id="IPR050833">
    <property type="entry name" value="Poly_Biosynth_Transport"/>
</dbReference>
<reference evidence="7" key="2">
    <citation type="journal article" date="2021" name="PeerJ">
        <title>Extensive microbial diversity within the chicken gut microbiome revealed by metagenomics and culture.</title>
        <authorList>
            <person name="Gilroy R."/>
            <person name="Ravi A."/>
            <person name="Getino M."/>
            <person name="Pursley I."/>
            <person name="Horton D.L."/>
            <person name="Alikhan N.F."/>
            <person name="Baker D."/>
            <person name="Gharbi K."/>
            <person name="Hall N."/>
            <person name="Watson M."/>
            <person name="Adriaenssens E.M."/>
            <person name="Foster-Nyarko E."/>
            <person name="Jarju S."/>
            <person name="Secka A."/>
            <person name="Antonio M."/>
            <person name="Oren A."/>
            <person name="Chaudhuri R.R."/>
            <person name="La Ragione R."/>
            <person name="Hildebrand F."/>
            <person name="Pallen M.J."/>
        </authorList>
    </citation>
    <scope>NUCLEOTIDE SEQUENCE</scope>
    <source>
        <strain evidence="7">ChiW16-3235</strain>
    </source>
</reference>
<name>A0A9D1E6R2_9FIRM</name>
<feature type="transmembrane region" description="Helical" evidence="6">
    <location>
        <begin position="462"/>
        <end position="483"/>
    </location>
</feature>
<keyword evidence="5 6" id="KW-0472">Membrane</keyword>
<evidence type="ECO:0000256" key="2">
    <source>
        <dbReference type="ARBA" id="ARBA00022475"/>
    </source>
</evidence>
<dbReference type="InterPro" id="IPR002797">
    <property type="entry name" value="Polysacc_synth"/>
</dbReference>
<evidence type="ECO:0000256" key="5">
    <source>
        <dbReference type="ARBA" id="ARBA00023136"/>
    </source>
</evidence>
<evidence type="ECO:0000256" key="6">
    <source>
        <dbReference type="SAM" id="Phobius"/>
    </source>
</evidence>
<comment type="caution">
    <text evidence="7">The sequence shown here is derived from an EMBL/GenBank/DDBJ whole genome shotgun (WGS) entry which is preliminary data.</text>
</comment>
<feature type="transmembrane region" description="Helical" evidence="6">
    <location>
        <begin position="377"/>
        <end position="394"/>
    </location>
</feature>
<keyword evidence="3 6" id="KW-0812">Transmembrane</keyword>
<sequence length="500" mass="53937">MASNIYKSAAQVTVFSTIEKTLSFVYRIILSRLIGAEGIGIYQICLSVFSVFLTAASSGIPVTVSRMIAKQSATGTTAGKHAVVTAGVVSTLMFTIPAAIIIFFGRNLLSFLFPDENSLNIFVLLLPGLILTSVYAVMRGTFWGNKQFMPYSLIELAEDSVMVILGTILVFTAATPTDGAYRATVAVLISYIFSFIVSVGWYLTHSGKFVNPKNQIKPLLASAMPITAMRTSTSLLNSVVATFLPALLIGACGYESSEALALYGAVTGMSIPVLFIPNSLIGSIAVVVAPEMSENYYAERREKLKSDVEKTIKAAVLIATILIPLLFTLGRDIGVMLFGNAFSGEVITDFSFMLLPMCISMITTTVLNSMNCEVKTLIYFFIGALFMLTCIFVLTPYTGIYSYMIGLAGSNLITAALNLNLLRKMCPKVAYMKYTLMCAAISIFGSVFGLLLRGLTDDLAPILNIFVCGAAVAAFTVTALLALRLADLQPLKRLIFKKKS</sequence>
<gene>
    <name evidence="7" type="ORF">IAB94_05805</name>
</gene>
<comment type="subcellular location">
    <subcellularLocation>
        <location evidence="1">Cell membrane</location>
        <topology evidence="1">Multi-pass membrane protein</topology>
    </subcellularLocation>
</comment>
<reference evidence="7" key="1">
    <citation type="submission" date="2020-10" db="EMBL/GenBank/DDBJ databases">
        <authorList>
            <person name="Gilroy R."/>
        </authorList>
    </citation>
    <scope>NUCLEOTIDE SEQUENCE</scope>
    <source>
        <strain evidence="7">ChiW16-3235</strain>
    </source>
</reference>
<feature type="transmembrane region" description="Helical" evidence="6">
    <location>
        <begin position="83"/>
        <end position="105"/>
    </location>
</feature>
<dbReference type="PANTHER" id="PTHR30250">
    <property type="entry name" value="PST FAMILY PREDICTED COLANIC ACID TRANSPORTER"/>
    <property type="match status" value="1"/>
</dbReference>
<feature type="transmembrane region" description="Helical" evidence="6">
    <location>
        <begin position="234"/>
        <end position="254"/>
    </location>
</feature>
<evidence type="ECO:0000256" key="3">
    <source>
        <dbReference type="ARBA" id="ARBA00022692"/>
    </source>
</evidence>
<protein>
    <submittedName>
        <fullName evidence="7">Oligosaccharide flippase family protein</fullName>
    </submittedName>
</protein>
<keyword evidence="4 6" id="KW-1133">Transmembrane helix</keyword>
<dbReference type="PANTHER" id="PTHR30250:SF21">
    <property type="entry name" value="LIPID II FLIPPASE MURJ"/>
    <property type="match status" value="1"/>
</dbReference>
<evidence type="ECO:0000256" key="4">
    <source>
        <dbReference type="ARBA" id="ARBA00022989"/>
    </source>
</evidence>
<dbReference type="EMBL" id="DVHK01000116">
    <property type="protein sequence ID" value="HIR67542.1"/>
    <property type="molecule type" value="Genomic_DNA"/>
</dbReference>
<evidence type="ECO:0000313" key="7">
    <source>
        <dbReference type="EMBL" id="HIR67542.1"/>
    </source>
</evidence>
<dbReference type="Pfam" id="PF01943">
    <property type="entry name" value="Polysacc_synt"/>
    <property type="match status" value="1"/>
</dbReference>
<feature type="transmembrane region" description="Helical" evidence="6">
    <location>
        <begin position="434"/>
        <end position="456"/>
    </location>
</feature>
<dbReference type="AlphaFoldDB" id="A0A9D1E6R2"/>
<accession>A0A9D1E6R2</accession>
<keyword evidence="2" id="KW-1003">Cell membrane</keyword>
<feature type="transmembrane region" description="Helical" evidence="6">
    <location>
        <begin position="180"/>
        <end position="203"/>
    </location>
</feature>
<evidence type="ECO:0000313" key="8">
    <source>
        <dbReference type="Proteomes" id="UP000823913"/>
    </source>
</evidence>
<feature type="transmembrane region" description="Helical" evidence="6">
    <location>
        <begin position="311"/>
        <end position="330"/>
    </location>
</feature>
<proteinExistence type="predicted"/>
<dbReference type="GO" id="GO:0005886">
    <property type="term" value="C:plasma membrane"/>
    <property type="evidence" value="ECO:0007669"/>
    <property type="project" value="UniProtKB-SubCell"/>
</dbReference>